<evidence type="ECO:0000313" key="2">
    <source>
        <dbReference type="Proteomes" id="UP001254832"/>
    </source>
</evidence>
<gene>
    <name evidence="1" type="ORF">J2W91_000906</name>
</gene>
<comment type="caution">
    <text evidence="1">The sequence shown here is derived from an EMBL/GenBank/DDBJ whole genome shotgun (WGS) entry which is preliminary data.</text>
</comment>
<evidence type="ECO:0000313" key="1">
    <source>
        <dbReference type="EMBL" id="MDR6722458.1"/>
    </source>
</evidence>
<name>A0AAP5H0D9_PAEAM</name>
<reference evidence="1" key="1">
    <citation type="submission" date="2023-07" db="EMBL/GenBank/DDBJ databases">
        <title>Sorghum-associated microbial communities from plants grown in Nebraska, USA.</title>
        <authorList>
            <person name="Schachtman D."/>
        </authorList>
    </citation>
    <scope>NUCLEOTIDE SEQUENCE</scope>
    <source>
        <strain evidence="1">BE80</strain>
    </source>
</reference>
<dbReference type="EMBL" id="JAVDTR010000002">
    <property type="protein sequence ID" value="MDR6722458.1"/>
    <property type="molecule type" value="Genomic_DNA"/>
</dbReference>
<proteinExistence type="predicted"/>
<dbReference type="RefSeq" id="WP_056700364.1">
    <property type="nucleotide sequence ID" value="NZ_JAVDTR010000002.1"/>
</dbReference>
<sequence>MAFGIKRKELTAWKERVSRGEIAYLTHFWIDPRFPGVKSVTKVGCADLERLEEWCRAHGLNPRYIHRRELFPHFDLLGEKQKEILQLEGLTDHIRRFHL</sequence>
<dbReference type="AlphaFoldDB" id="A0AAP5H0D9"/>
<protein>
    <submittedName>
        <fullName evidence="1">Uncharacterized protein</fullName>
    </submittedName>
</protein>
<accession>A0AAP5H0D9</accession>
<dbReference type="Proteomes" id="UP001254832">
    <property type="component" value="Unassembled WGS sequence"/>
</dbReference>
<organism evidence="1 2">
    <name type="scientific">Paenibacillus amylolyticus</name>
    <dbReference type="NCBI Taxonomy" id="1451"/>
    <lineage>
        <taxon>Bacteria</taxon>
        <taxon>Bacillati</taxon>
        <taxon>Bacillota</taxon>
        <taxon>Bacilli</taxon>
        <taxon>Bacillales</taxon>
        <taxon>Paenibacillaceae</taxon>
        <taxon>Paenibacillus</taxon>
    </lineage>
</organism>